<comment type="caution">
    <text evidence="2">The sequence shown here is derived from an EMBL/GenBank/DDBJ whole genome shotgun (WGS) entry which is preliminary data.</text>
</comment>
<dbReference type="AlphaFoldDB" id="A0A8S3WNX2"/>
<evidence type="ECO:0000256" key="1">
    <source>
        <dbReference type="SAM" id="MobiDB-lite"/>
    </source>
</evidence>
<evidence type="ECO:0000313" key="3">
    <source>
        <dbReference type="Proteomes" id="UP000691718"/>
    </source>
</evidence>
<proteinExistence type="predicted"/>
<dbReference type="EMBL" id="CAJQZP010000610">
    <property type="protein sequence ID" value="CAG4971754.1"/>
    <property type="molecule type" value="Genomic_DNA"/>
</dbReference>
<dbReference type="OrthoDB" id="6159421at2759"/>
<evidence type="ECO:0000313" key="2">
    <source>
        <dbReference type="EMBL" id="CAG4971754.1"/>
    </source>
</evidence>
<dbReference type="PANTHER" id="PTHR37162">
    <property type="entry name" value="HAT FAMILY DIMERISATION DOMAINCONTAINING PROTEIN-RELATED"/>
    <property type="match status" value="1"/>
</dbReference>
<keyword evidence="3" id="KW-1185">Reference proteome</keyword>
<organism evidence="2 3">
    <name type="scientific">Parnassius apollo</name>
    <name type="common">Apollo butterfly</name>
    <name type="synonym">Papilio apollo</name>
    <dbReference type="NCBI Taxonomy" id="110799"/>
    <lineage>
        <taxon>Eukaryota</taxon>
        <taxon>Metazoa</taxon>
        <taxon>Ecdysozoa</taxon>
        <taxon>Arthropoda</taxon>
        <taxon>Hexapoda</taxon>
        <taxon>Insecta</taxon>
        <taxon>Pterygota</taxon>
        <taxon>Neoptera</taxon>
        <taxon>Endopterygota</taxon>
        <taxon>Lepidoptera</taxon>
        <taxon>Glossata</taxon>
        <taxon>Ditrysia</taxon>
        <taxon>Papilionoidea</taxon>
        <taxon>Papilionidae</taxon>
        <taxon>Parnassiinae</taxon>
        <taxon>Parnassini</taxon>
        <taxon>Parnassius</taxon>
        <taxon>Parnassius</taxon>
    </lineage>
</organism>
<accession>A0A8S3WNX2</accession>
<gene>
    <name evidence="2" type="ORF">PAPOLLO_LOCUS8482</name>
</gene>
<sequence length="1146" mass="131448">MSSSSEESDVRSDAGPSRAKKKYRQQFRDEWLQLQDYRKWLKRDKKSIYKCICTVCDSSLIADLGAIKRHSEGAKHKLRLPALSHVRTIDNIFKSQQRASDDDQRKITELKLSAFMAEHKISHIVMDHLVDLLPKAFPDSKIASNIKLKHTKLQAIINNVIGASEGECLVEDLKREKFSIMVDESTDVASVKTMCVVVKYYDPNLGRIVSRFWDLIQIFDDKKAGTSGDYSATAEKLFNSIIKSFRDKNIPLENTIGFGSDGCNMMMGCHNSVSSRFRQLCPGITVIKCLCHSLHLCASDACKELPHDAEKLTRMIYNYFKNSSKRQAELKEFQVFTDTNIHKLLRPAQTRWLSLSSVVNRIMEQWDALRLYFDDKWLEDQDCQAIHILLNDHIIKAYFYFLCWMLPKFTRVNVYFQSEDPVIIEAHNKMKELYRELLSLYITPNHLKNTPLDAIDPTDSQHYINLKNIYLGLGVANQVAVPELHVSTEEVTVMKQKCLNFIVKACVGIRKRYSLNDPVLSSIAKLDPDSCLSDNRLQSLSSLFPVLPRLKPQTLNDQQTLDDEWRNLMLTADEQHLNTNQPADVFWHQLSQIKDSNGDNKYHFLPRFMLQVLSLPHSNAECERKYSEYCGELGAYIAYCDGNESEDGAEEDESEENDEEVQTYRGRADLLQILEDEREENEESPTLEKEGPGSDPAEEDPPLLEDPQPEQEPGVHSVQARRQEMRKLLCSNEKLCNLGVFRLEVAETLCLMGKNDINRGRPSSALEQEIQAKKWEAVSQVAPVKNVRLYRVTHWPVFCDKRNSTNNIKAWRAQRILAMISLSDSEPSDVENDENNEEGVFSRIVLDDSSSCRTLSPGLEEFLNGFDDDFDEELASPSLLNNCYDTLVDSLATSNIPLQPSPSVVTTVALKSKKWYMNIFSHLIDISLNNAWLVYKREMQEMGDNSIPLKRFRIQIADALIKSDTRIKIVIDSEISAEITKPIVPRPPPEMRLDGINHLPDIDTQGRCRLCTKGKTVIKCLKCDEKLVLKKTIRKKKLKKFDIRTDYDEELDTHILDTKIYEDIELESDNDENTGEVIKSSTKSKLETDKIYDRILNSSLNEEIKMDFLNDKKVKMTESEQILHEKGFSPVCIFICLWKFPLSGHL</sequence>
<dbReference type="Proteomes" id="UP000691718">
    <property type="component" value="Unassembled WGS sequence"/>
</dbReference>
<feature type="compositionally biased region" description="Acidic residues" evidence="1">
    <location>
        <begin position="644"/>
        <end position="661"/>
    </location>
</feature>
<protein>
    <submittedName>
        <fullName evidence="2">(apollo) hypothetical protein</fullName>
    </submittedName>
</protein>
<feature type="region of interest" description="Disordered" evidence="1">
    <location>
        <begin position="1"/>
        <end position="23"/>
    </location>
</feature>
<feature type="compositionally biased region" description="Acidic residues" evidence="1">
    <location>
        <begin position="696"/>
        <end position="709"/>
    </location>
</feature>
<reference evidence="2" key="1">
    <citation type="submission" date="2021-04" db="EMBL/GenBank/DDBJ databases">
        <authorList>
            <person name="Tunstrom K."/>
        </authorList>
    </citation>
    <scope>NUCLEOTIDE SEQUENCE</scope>
</reference>
<name>A0A8S3WNX2_PARAO</name>
<dbReference type="PANTHER" id="PTHR37162:SF1">
    <property type="entry name" value="BED-TYPE DOMAIN-CONTAINING PROTEIN"/>
    <property type="match status" value="1"/>
</dbReference>
<feature type="region of interest" description="Disordered" evidence="1">
    <location>
        <begin position="644"/>
        <end position="720"/>
    </location>
</feature>
<feature type="compositionally biased region" description="Acidic residues" evidence="1">
    <location>
        <begin position="674"/>
        <end position="685"/>
    </location>
</feature>